<dbReference type="PROSITE" id="PS01037">
    <property type="entry name" value="SBP_BACTERIAL_1"/>
    <property type="match status" value="1"/>
</dbReference>
<organism evidence="9 10">
    <name type="scientific">Enterococcus larvae</name>
    <dbReference type="NCBI Taxonomy" id="2794352"/>
    <lineage>
        <taxon>Bacteria</taxon>
        <taxon>Bacillati</taxon>
        <taxon>Bacillota</taxon>
        <taxon>Bacilli</taxon>
        <taxon>Lactobacillales</taxon>
        <taxon>Enterococcaceae</taxon>
        <taxon>Enterococcus</taxon>
    </lineage>
</organism>
<dbReference type="InterPro" id="IPR006059">
    <property type="entry name" value="SBP"/>
</dbReference>
<dbReference type="SUPFAM" id="SSF53850">
    <property type="entry name" value="Periplasmic binding protein-like II"/>
    <property type="match status" value="1"/>
</dbReference>
<dbReference type="InterPro" id="IPR050490">
    <property type="entry name" value="Bact_solute-bd_prot1"/>
</dbReference>
<dbReference type="PROSITE" id="PS51257">
    <property type="entry name" value="PROKAR_LIPOPROTEIN"/>
    <property type="match status" value="1"/>
</dbReference>
<dbReference type="PANTHER" id="PTHR43649:SF33">
    <property type="entry name" value="POLYGALACTURONAN_RHAMNOGALACTURONAN-BINDING PROTEIN YTCQ"/>
    <property type="match status" value="1"/>
</dbReference>
<evidence type="ECO:0000256" key="4">
    <source>
        <dbReference type="ARBA" id="ARBA00022729"/>
    </source>
</evidence>
<dbReference type="RefSeq" id="WP_209555552.1">
    <property type="nucleotide sequence ID" value="NZ_JAEDXU010000001.1"/>
</dbReference>
<keyword evidence="6" id="KW-0564">Palmitate</keyword>
<evidence type="ECO:0000256" key="8">
    <source>
        <dbReference type="SAM" id="SignalP"/>
    </source>
</evidence>
<name>A0ABS4CDW1_9ENTE</name>
<keyword evidence="10" id="KW-1185">Reference proteome</keyword>
<evidence type="ECO:0000256" key="2">
    <source>
        <dbReference type="ARBA" id="ARBA00022448"/>
    </source>
</evidence>
<keyword evidence="3" id="KW-1003">Cell membrane</keyword>
<sequence>MKRMKKLVLLTAALTLGGVLTACGGKTNDSADGGQKEIEFFFQKQEMVPTMKEIIKDFEKENPDITVKLTNVPDGLTVLKTRMASNDVPDIVHAYPALPEFVEWSQNDMFEELTGSDVLADLKDGAAEAYAVDDKIYSVPLTNNAYGFFYNKTAFEELGIEEPKTWAEFEKIVETIKKDGQTPFSAALTTDAAGFLNGFHQLAWATITGGHEQANDYLLRSSKDAIKADDPTFEKVAGELDIMRDNTQKNANGATYDDAVAAFASGDALIFPNGIWALPAIQSQDPEFEVGMFAHPGVNEGEELTAGAADLAVSISKTTKNKEAAEKFVSYLASKEAMQKYYDVDGSPTFVTTVDTDGKFPEIKEVSDLVGTDKQIIWLHNEWDSEADFWYVTVDYINNGDRDQLAKNLNTFFNAMKK</sequence>
<evidence type="ECO:0000313" key="10">
    <source>
        <dbReference type="Proteomes" id="UP000673375"/>
    </source>
</evidence>
<reference evidence="9 10" key="1">
    <citation type="submission" date="2020-12" db="EMBL/GenBank/DDBJ databases">
        <title>Vagococcus allomyrinae sp. nov. and Enterococcus lavae sp. nov., isolated from the larvae of Allomyrina dichotoma.</title>
        <authorList>
            <person name="Lee S.D."/>
        </authorList>
    </citation>
    <scope>NUCLEOTIDE SEQUENCE [LARGE SCALE GENOMIC DNA]</scope>
    <source>
        <strain evidence="9 10">BWM-S5</strain>
    </source>
</reference>
<feature type="chain" id="PRO_5047447768" evidence="8">
    <location>
        <begin position="23"/>
        <end position="418"/>
    </location>
</feature>
<keyword evidence="7" id="KW-0449">Lipoprotein</keyword>
<keyword evidence="2" id="KW-0813">Transport</keyword>
<accession>A0ABS4CDW1</accession>
<dbReference type="PANTHER" id="PTHR43649">
    <property type="entry name" value="ARABINOSE-BINDING PROTEIN-RELATED"/>
    <property type="match status" value="1"/>
</dbReference>
<keyword evidence="4 8" id="KW-0732">Signal</keyword>
<evidence type="ECO:0000256" key="3">
    <source>
        <dbReference type="ARBA" id="ARBA00022475"/>
    </source>
</evidence>
<evidence type="ECO:0000313" key="9">
    <source>
        <dbReference type="EMBL" id="MBP1044748.1"/>
    </source>
</evidence>
<comment type="caution">
    <text evidence="9">The sequence shown here is derived from an EMBL/GenBank/DDBJ whole genome shotgun (WGS) entry which is preliminary data.</text>
</comment>
<evidence type="ECO:0000256" key="6">
    <source>
        <dbReference type="ARBA" id="ARBA00023139"/>
    </source>
</evidence>
<evidence type="ECO:0000256" key="5">
    <source>
        <dbReference type="ARBA" id="ARBA00023136"/>
    </source>
</evidence>
<dbReference type="Pfam" id="PF01547">
    <property type="entry name" value="SBP_bac_1"/>
    <property type="match status" value="1"/>
</dbReference>
<protein>
    <submittedName>
        <fullName evidence="9">Extracellular solute-binding protein</fullName>
    </submittedName>
</protein>
<dbReference type="Proteomes" id="UP000673375">
    <property type="component" value="Unassembled WGS sequence"/>
</dbReference>
<dbReference type="EMBL" id="JAEDXU010000001">
    <property type="protein sequence ID" value="MBP1044748.1"/>
    <property type="molecule type" value="Genomic_DNA"/>
</dbReference>
<evidence type="ECO:0000256" key="1">
    <source>
        <dbReference type="ARBA" id="ARBA00008520"/>
    </source>
</evidence>
<keyword evidence="5" id="KW-0472">Membrane</keyword>
<gene>
    <name evidence="9" type="ORF">I6N96_00540</name>
</gene>
<dbReference type="InterPro" id="IPR006061">
    <property type="entry name" value="SBP_1_CS"/>
</dbReference>
<evidence type="ECO:0000256" key="7">
    <source>
        <dbReference type="ARBA" id="ARBA00023288"/>
    </source>
</evidence>
<dbReference type="Gene3D" id="3.40.190.10">
    <property type="entry name" value="Periplasmic binding protein-like II"/>
    <property type="match status" value="2"/>
</dbReference>
<feature type="signal peptide" evidence="8">
    <location>
        <begin position="1"/>
        <end position="22"/>
    </location>
</feature>
<comment type="similarity">
    <text evidence="1">Belongs to the bacterial solute-binding protein 1 family.</text>
</comment>
<proteinExistence type="inferred from homology"/>